<feature type="transmembrane region" description="Helical" evidence="8">
    <location>
        <begin position="41"/>
        <end position="62"/>
    </location>
</feature>
<evidence type="ECO:0000256" key="5">
    <source>
        <dbReference type="ARBA" id="ARBA00022692"/>
    </source>
</evidence>
<comment type="caution">
    <text evidence="9">The sequence shown here is derived from an EMBL/GenBank/DDBJ whole genome shotgun (WGS) entry which is preliminary data.</text>
</comment>
<feature type="transmembrane region" description="Helical" evidence="8">
    <location>
        <begin position="333"/>
        <end position="355"/>
    </location>
</feature>
<feature type="transmembrane region" description="Helical" evidence="8">
    <location>
        <begin position="183"/>
        <end position="202"/>
    </location>
</feature>
<evidence type="ECO:0000256" key="7">
    <source>
        <dbReference type="ARBA" id="ARBA00023136"/>
    </source>
</evidence>
<keyword evidence="6 8" id="KW-1133">Transmembrane helix</keyword>
<dbReference type="GO" id="GO:0009847">
    <property type="term" value="P:spore germination"/>
    <property type="evidence" value="ECO:0007669"/>
    <property type="project" value="InterPro"/>
</dbReference>
<dbReference type="Pfam" id="PF03845">
    <property type="entry name" value="Spore_permease"/>
    <property type="match status" value="1"/>
</dbReference>
<keyword evidence="5 8" id="KW-0812">Transmembrane</keyword>
<keyword evidence="7 8" id="KW-0472">Membrane</keyword>
<evidence type="ECO:0000256" key="3">
    <source>
        <dbReference type="ARBA" id="ARBA00022448"/>
    </source>
</evidence>
<feature type="transmembrane region" description="Helical" evidence="8">
    <location>
        <begin position="143"/>
        <end position="163"/>
    </location>
</feature>
<dbReference type="OrthoDB" id="2381188at2"/>
<dbReference type="AlphaFoldDB" id="A0A4R5KXA0"/>
<dbReference type="EMBL" id="SMRT01000001">
    <property type="protein sequence ID" value="TDG00457.1"/>
    <property type="molecule type" value="Genomic_DNA"/>
</dbReference>
<comment type="similarity">
    <text evidence="2">Belongs to the amino acid-polyamine-organocation (APC) superfamily. Spore germination protein (SGP) (TC 2.A.3.9) family.</text>
</comment>
<dbReference type="PANTHER" id="PTHR34975:SF2">
    <property type="entry name" value="SPORE GERMINATION PROTEIN A2"/>
    <property type="match status" value="1"/>
</dbReference>
<dbReference type="GO" id="GO:0016020">
    <property type="term" value="C:membrane"/>
    <property type="evidence" value="ECO:0007669"/>
    <property type="project" value="UniProtKB-SubCell"/>
</dbReference>
<dbReference type="InterPro" id="IPR004761">
    <property type="entry name" value="Spore_GerAB"/>
</dbReference>
<dbReference type="NCBIfam" id="TIGR00912">
    <property type="entry name" value="2A0309"/>
    <property type="match status" value="1"/>
</dbReference>
<proteinExistence type="inferred from homology"/>
<evidence type="ECO:0000313" key="9">
    <source>
        <dbReference type="EMBL" id="TDG00457.1"/>
    </source>
</evidence>
<sequence>MNHSKGTINIVQAWMILLLMNGLTDHVTVNPIMLDASGRDAWISILLTAIALIPWCGLLAFVIKRSGQEKLQPWLARQTTPVLGWVLVAPIGVLFYIIGGFTVIHTSIWTVTNYLPATPKFVLMTAIVLVCCYAAINGIRTIAICSGVLLPTVVLLGFFVAIFNTPQKDYGLLKPFLEHGWQPVFNGMIYAGGGFAELVVILMMQHHIKSPIKLWKLLLLAGMLVYISLGPLIGAITEFGPKEAAKQMISPYEQWRLVKLGEYIEHVDFLSVYQWLAGACVRISLALFLLADLLPFTRPDIRGRFIMIISVSFILLALLPINQNEFYMWMYKAYFPVTLAVIVLITVIWAIASLIKKSAREEST</sequence>
<feature type="transmembrane region" description="Helical" evidence="8">
    <location>
        <begin position="82"/>
        <end position="105"/>
    </location>
</feature>
<evidence type="ECO:0000256" key="8">
    <source>
        <dbReference type="SAM" id="Phobius"/>
    </source>
</evidence>
<keyword evidence="3" id="KW-0813">Transport</keyword>
<evidence type="ECO:0000313" key="10">
    <source>
        <dbReference type="Proteomes" id="UP000295636"/>
    </source>
</evidence>
<dbReference type="RefSeq" id="WP_133225166.1">
    <property type="nucleotide sequence ID" value="NZ_SMRT01000001.1"/>
</dbReference>
<feature type="transmembrane region" description="Helical" evidence="8">
    <location>
        <begin position="7"/>
        <end position="29"/>
    </location>
</feature>
<gene>
    <name evidence="9" type="ORF">E1757_02155</name>
</gene>
<evidence type="ECO:0000256" key="4">
    <source>
        <dbReference type="ARBA" id="ARBA00022544"/>
    </source>
</evidence>
<accession>A0A4R5KXA0</accession>
<name>A0A4R5KXA0_9BACL</name>
<feature type="transmembrane region" description="Helical" evidence="8">
    <location>
        <begin position="214"/>
        <end position="236"/>
    </location>
</feature>
<feature type="transmembrane region" description="Helical" evidence="8">
    <location>
        <begin position="272"/>
        <end position="291"/>
    </location>
</feature>
<evidence type="ECO:0000256" key="2">
    <source>
        <dbReference type="ARBA" id="ARBA00007998"/>
    </source>
</evidence>
<dbReference type="PANTHER" id="PTHR34975">
    <property type="entry name" value="SPORE GERMINATION PROTEIN A2"/>
    <property type="match status" value="1"/>
</dbReference>
<evidence type="ECO:0000256" key="1">
    <source>
        <dbReference type="ARBA" id="ARBA00004141"/>
    </source>
</evidence>
<evidence type="ECO:0000256" key="6">
    <source>
        <dbReference type="ARBA" id="ARBA00022989"/>
    </source>
</evidence>
<comment type="subcellular location">
    <subcellularLocation>
        <location evidence="1">Membrane</location>
        <topology evidence="1">Multi-pass membrane protein</topology>
    </subcellularLocation>
</comment>
<reference evidence="9 10" key="1">
    <citation type="submission" date="2019-03" db="EMBL/GenBank/DDBJ databases">
        <title>This is whole genome sequence of Paenibacillus sp MS74 strain.</title>
        <authorList>
            <person name="Trinh H.N."/>
        </authorList>
    </citation>
    <scope>NUCLEOTIDE SEQUENCE [LARGE SCALE GENOMIC DNA]</scope>
    <source>
        <strain evidence="9 10">MS74</strain>
    </source>
</reference>
<keyword evidence="4" id="KW-0309">Germination</keyword>
<protein>
    <submittedName>
        <fullName evidence="9">Spore gernimation protein</fullName>
    </submittedName>
</protein>
<dbReference type="Proteomes" id="UP000295636">
    <property type="component" value="Unassembled WGS sequence"/>
</dbReference>
<keyword evidence="10" id="KW-1185">Reference proteome</keyword>
<organism evidence="9 10">
    <name type="scientific">Paenibacillus piri</name>
    <dbReference type="NCBI Taxonomy" id="2547395"/>
    <lineage>
        <taxon>Bacteria</taxon>
        <taxon>Bacillati</taxon>
        <taxon>Bacillota</taxon>
        <taxon>Bacilli</taxon>
        <taxon>Bacillales</taxon>
        <taxon>Paenibacillaceae</taxon>
        <taxon>Paenibacillus</taxon>
    </lineage>
</organism>
<feature type="transmembrane region" description="Helical" evidence="8">
    <location>
        <begin position="117"/>
        <end position="136"/>
    </location>
</feature>
<feature type="transmembrane region" description="Helical" evidence="8">
    <location>
        <begin position="303"/>
        <end position="321"/>
    </location>
</feature>